<comment type="caution">
    <text evidence="1">The sequence shown here is derived from an EMBL/GenBank/DDBJ whole genome shotgun (WGS) entry which is preliminary data.</text>
</comment>
<dbReference type="STRING" id="78410.A0A0P7BY71"/>
<evidence type="ECO:0000313" key="2">
    <source>
        <dbReference type="Proteomes" id="UP000050424"/>
    </source>
</evidence>
<protein>
    <submittedName>
        <fullName evidence="1">Uncharacterized protein</fullName>
    </submittedName>
</protein>
<name>A0A0P7BY71_9HYPO</name>
<reference evidence="1 2" key="1">
    <citation type="submission" date="2015-09" db="EMBL/GenBank/DDBJ databases">
        <title>Draft genome of a European isolate of the apple canker pathogen Neonectria ditissima.</title>
        <authorList>
            <person name="Gomez-Cortecero A."/>
            <person name="Harrison R.J."/>
            <person name="Armitage A.D."/>
        </authorList>
    </citation>
    <scope>NUCLEOTIDE SEQUENCE [LARGE SCALE GENOMIC DNA]</scope>
    <source>
        <strain evidence="1 2">R09/05</strain>
    </source>
</reference>
<accession>A0A0P7BY71</accession>
<dbReference type="OrthoDB" id="5330139at2759"/>
<dbReference type="EMBL" id="LKCW01000003">
    <property type="protein sequence ID" value="KPM46105.1"/>
    <property type="molecule type" value="Genomic_DNA"/>
</dbReference>
<gene>
    <name evidence="1" type="ORF">AK830_g424</name>
</gene>
<dbReference type="AlphaFoldDB" id="A0A0P7BY71"/>
<sequence>MLFRFHALKSIPLSRARIGYNASFRSYHGAIAKFTTIDPHGKPTSYETGIMVGEPNESYVYVEPEVGNAIRSAVIRQLGSGATDQLQTLPLQFNHNSRHFAHKHAPLPRIDIPQNLGQQDRDVSPATLWLSGNWRAITLDGSPDEDFERMSRDSAVELKGALERLKDS</sequence>
<proteinExistence type="predicted"/>
<evidence type="ECO:0000313" key="1">
    <source>
        <dbReference type="EMBL" id="KPM46105.1"/>
    </source>
</evidence>
<keyword evidence="2" id="KW-1185">Reference proteome</keyword>
<organism evidence="1 2">
    <name type="scientific">Neonectria ditissima</name>
    <dbReference type="NCBI Taxonomy" id="78410"/>
    <lineage>
        <taxon>Eukaryota</taxon>
        <taxon>Fungi</taxon>
        <taxon>Dikarya</taxon>
        <taxon>Ascomycota</taxon>
        <taxon>Pezizomycotina</taxon>
        <taxon>Sordariomycetes</taxon>
        <taxon>Hypocreomycetidae</taxon>
        <taxon>Hypocreales</taxon>
        <taxon>Nectriaceae</taxon>
        <taxon>Neonectria</taxon>
    </lineage>
</organism>
<dbReference type="Proteomes" id="UP000050424">
    <property type="component" value="Unassembled WGS sequence"/>
</dbReference>